<sequence length="433" mass="48077">MAESDSEISNIVEQVVSDAILEVERSLLENDHHENLSVSVLTNSPEYAPTMLLSPTLSHVTNPDVTVDPMDYELSVASAISSEKTRNKHYNAWLDKYLAANGGNLYPSRDEKNRLAAEMNISVDRVTRFFANRRRKQSKNKPKKGGQASPVTIMATSGGLQQIVNEASAVSPQIVDFTQATPAQQIGGEEKEAEKTFLEKIMVALSNNVQQMVASQELAQLALFFAQPQQQQQSAENPQNQAEQEAKLLAFQQPNVQLLMIFLQQQLQSGANINLGSAVQQVQTYLLHQQLSQVQAQVQQQAAQFQQQQKELQQQQQWGGSSISASPIINSDSEISEQSELSPRAYLQMLEQQQKAADVTPNDLDRMRSPPFKDPHQLADPEMTKLLDAPSTSTDVFQFADNSASSLAYSRLSEREKLAVAALTEFGNRSYIR</sequence>
<feature type="DNA-binding region" description="Homeobox" evidence="5">
    <location>
        <begin position="96"/>
        <end position="141"/>
    </location>
</feature>
<accession>A0A9P1I2W9</accession>
<dbReference type="PROSITE" id="PS50071">
    <property type="entry name" value="HOMEOBOX_2"/>
    <property type="match status" value="1"/>
</dbReference>
<dbReference type="Pfam" id="PF05920">
    <property type="entry name" value="Homeobox_KN"/>
    <property type="match status" value="1"/>
</dbReference>
<keyword evidence="3 5" id="KW-0371">Homeobox</keyword>
<evidence type="ECO:0000256" key="3">
    <source>
        <dbReference type="ARBA" id="ARBA00023155"/>
    </source>
</evidence>
<dbReference type="GO" id="GO:0003677">
    <property type="term" value="F:DNA binding"/>
    <property type="evidence" value="ECO:0007669"/>
    <property type="project" value="UniProtKB-UniRule"/>
</dbReference>
<name>A0A9P1I2W9_9PELO</name>
<evidence type="ECO:0000256" key="6">
    <source>
        <dbReference type="SAM" id="Coils"/>
    </source>
</evidence>
<dbReference type="GO" id="GO:0005634">
    <property type="term" value="C:nucleus"/>
    <property type="evidence" value="ECO:0007669"/>
    <property type="project" value="UniProtKB-SubCell"/>
</dbReference>
<organism evidence="9 10">
    <name type="scientific">Caenorhabditis angaria</name>
    <dbReference type="NCBI Taxonomy" id="860376"/>
    <lineage>
        <taxon>Eukaryota</taxon>
        <taxon>Metazoa</taxon>
        <taxon>Ecdysozoa</taxon>
        <taxon>Nematoda</taxon>
        <taxon>Chromadorea</taxon>
        <taxon>Rhabditida</taxon>
        <taxon>Rhabditina</taxon>
        <taxon>Rhabditomorpha</taxon>
        <taxon>Rhabditoidea</taxon>
        <taxon>Rhabditidae</taxon>
        <taxon>Peloderinae</taxon>
        <taxon>Caenorhabditis</taxon>
    </lineage>
</organism>
<dbReference type="OrthoDB" id="21495at2759"/>
<dbReference type="SMART" id="SM00389">
    <property type="entry name" value="HOX"/>
    <property type="match status" value="1"/>
</dbReference>
<protein>
    <recommendedName>
        <fullName evidence="8">Homeobox domain-containing protein</fullName>
    </recommendedName>
</protein>
<feature type="region of interest" description="Disordered" evidence="7">
    <location>
        <begin position="131"/>
        <end position="151"/>
    </location>
</feature>
<gene>
    <name evidence="9" type="ORF">CAMP_LOCUS378</name>
</gene>
<comment type="caution">
    <text evidence="9">The sequence shown here is derived from an EMBL/GenBank/DDBJ whole genome shotgun (WGS) entry which is preliminary data.</text>
</comment>
<feature type="domain" description="Homeobox" evidence="8">
    <location>
        <begin position="94"/>
        <end position="140"/>
    </location>
</feature>
<dbReference type="CDD" id="cd00086">
    <property type="entry name" value="homeodomain"/>
    <property type="match status" value="1"/>
</dbReference>
<dbReference type="InterPro" id="IPR001356">
    <property type="entry name" value="HD"/>
</dbReference>
<evidence type="ECO:0000259" key="8">
    <source>
        <dbReference type="PROSITE" id="PS50071"/>
    </source>
</evidence>
<feature type="coiled-coil region" evidence="6">
    <location>
        <begin position="288"/>
        <end position="315"/>
    </location>
</feature>
<keyword evidence="6" id="KW-0175">Coiled coil</keyword>
<keyword evidence="4 5" id="KW-0539">Nucleus</keyword>
<keyword evidence="2 5" id="KW-0238">DNA-binding</keyword>
<dbReference type="Gene3D" id="1.10.10.60">
    <property type="entry name" value="Homeodomain-like"/>
    <property type="match status" value="1"/>
</dbReference>
<dbReference type="InterPro" id="IPR009057">
    <property type="entry name" value="Homeodomain-like_sf"/>
</dbReference>
<keyword evidence="10" id="KW-1185">Reference proteome</keyword>
<dbReference type="SUPFAM" id="SSF46689">
    <property type="entry name" value="Homeodomain-like"/>
    <property type="match status" value="1"/>
</dbReference>
<dbReference type="GO" id="GO:0006355">
    <property type="term" value="P:regulation of DNA-templated transcription"/>
    <property type="evidence" value="ECO:0007669"/>
    <property type="project" value="InterPro"/>
</dbReference>
<dbReference type="Proteomes" id="UP001152747">
    <property type="component" value="Unassembled WGS sequence"/>
</dbReference>
<dbReference type="EMBL" id="CANHGI010000001">
    <property type="protein sequence ID" value="CAI5437741.1"/>
    <property type="molecule type" value="Genomic_DNA"/>
</dbReference>
<evidence type="ECO:0000256" key="1">
    <source>
        <dbReference type="ARBA" id="ARBA00004123"/>
    </source>
</evidence>
<evidence type="ECO:0000256" key="2">
    <source>
        <dbReference type="ARBA" id="ARBA00023125"/>
    </source>
</evidence>
<evidence type="ECO:0000313" key="10">
    <source>
        <dbReference type="Proteomes" id="UP001152747"/>
    </source>
</evidence>
<feature type="compositionally biased region" description="Basic residues" evidence="7">
    <location>
        <begin position="131"/>
        <end position="144"/>
    </location>
</feature>
<evidence type="ECO:0000256" key="7">
    <source>
        <dbReference type="SAM" id="MobiDB-lite"/>
    </source>
</evidence>
<evidence type="ECO:0000313" key="9">
    <source>
        <dbReference type="EMBL" id="CAI5437741.1"/>
    </source>
</evidence>
<evidence type="ECO:0000256" key="4">
    <source>
        <dbReference type="ARBA" id="ARBA00023242"/>
    </source>
</evidence>
<comment type="subcellular location">
    <subcellularLocation>
        <location evidence="1 5">Nucleus</location>
    </subcellularLocation>
</comment>
<proteinExistence type="predicted"/>
<dbReference type="InterPro" id="IPR008422">
    <property type="entry name" value="KN_HD"/>
</dbReference>
<evidence type="ECO:0000256" key="5">
    <source>
        <dbReference type="PROSITE-ProRule" id="PRU00108"/>
    </source>
</evidence>
<dbReference type="AlphaFoldDB" id="A0A9P1I2W9"/>
<reference evidence="9" key="1">
    <citation type="submission" date="2022-11" db="EMBL/GenBank/DDBJ databases">
        <authorList>
            <person name="Kikuchi T."/>
        </authorList>
    </citation>
    <scope>NUCLEOTIDE SEQUENCE</scope>
    <source>
        <strain evidence="9">PS1010</strain>
    </source>
</reference>